<dbReference type="OrthoDB" id="2094832at2759"/>
<dbReference type="RefSeq" id="XP_018687274.1">
    <property type="nucleotide sequence ID" value="XM_018843433.1"/>
</dbReference>
<accession>A0A178Z2G2</accession>
<protein>
    <submittedName>
        <fullName evidence="1">Uncharacterized protein</fullName>
    </submittedName>
</protein>
<reference evidence="1 2" key="1">
    <citation type="submission" date="2016-04" db="EMBL/GenBank/DDBJ databases">
        <title>Draft genome of Fonsecaea erecta CBS 125763.</title>
        <authorList>
            <person name="Weiss V.A."/>
            <person name="Vicente V.A."/>
            <person name="Raittz R.T."/>
            <person name="Moreno L.F."/>
            <person name="De Souza E.M."/>
            <person name="Pedrosa F.O."/>
            <person name="Steffens M.B."/>
            <person name="Faoro H."/>
            <person name="Tadra-Sfeir M.Z."/>
            <person name="Najafzadeh M.J."/>
            <person name="Felipe M.S."/>
            <person name="Teixeira M."/>
            <person name="Sun J."/>
            <person name="Xi L."/>
            <person name="Gomes R."/>
            <person name="De Azevedo C.M."/>
            <person name="Salgado C.G."/>
            <person name="Da Silva M.B."/>
            <person name="Nascimento M.F."/>
            <person name="Queiroz-Telles F."/>
            <person name="Attili D.S."/>
            <person name="Gorbushina A."/>
        </authorList>
    </citation>
    <scope>NUCLEOTIDE SEQUENCE [LARGE SCALE GENOMIC DNA]</scope>
    <source>
        <strain evidence="1 2">CBS 125763</strain>
    </source>
</reference>
<dbReference type="Proteomes" id="UP000078343">
    <property type="component" value="Unassembled WGS sequence"/>
</dbReference>
<evidence type="ECO:0000313" key="2">
    <source>
        <dbReference type="Proteomes" id="UP000078343"/>
    </source>
</evidence>
<comment type="caution">
    <text evidence="1">The sequence shown here is derived from an EMBL/GenBank/DDBJ whole genome shotgun (WGS) entry which is preliminary data.</text>
</comment>
<name>A0A178Z2G2_9EURO</name>
<proteinExistence type="predicted"/>
<sequence length="264" mass="29574">MRDGSNNGFVGKECEDVMAVLHATLSPEGLREMVELNVRAGVKVLLTKPIVLDAMDLQPYYDEYAAPYVTKAEPYAHLVNTRVNRVSKSPSVLFGAIRLYQSVLASFLSLLRSTMFAGLQRATAINETLVRRFGNLLSRRTFDSPYLLAHSVLAPNTFFVASTSSEHQGLLWADILRLVCQIKTPCRMRLDETPYVRFWGSSYSTAGPFAAMALAVPGIRAQVFSGRKMDLRPEFVDVGYAPFRDEDKGLLRNPHICEKFVQEM</sequence>
<gene>
    <name evidence="1" type="ORF">AYL99_11929</name>
</gene>
<dbReference type="AlphaFoldDB" id="A0A178Z2G2"/>
<dbReference type="EMBL" id="LVYI01000018">
    <property type="protein sequence ID" value="OAP53907.1"/>
    <property type="molecule type" value="Genomic_DNA"/>
</dbReference>
<organism evidence="1 2">
    <name type="scientific">Fonsecaea erecta</name>
    <dbReference type="NCBI Taxonomy" id="1367422"/>
    <lineage>
        <taxon>Eukaryota</taxon>
        <taxon>Fungi</taxon>
        <taxon>Dikarya</taxon>
        <taxon>Ascomycota</taxon>
        <taxon>Pezizomycotina</taxon>
        <taxon>Eurotiomycetes</taxon>
        <taxon>Chaetothyriomycetidae</taxon>
        <taxon>Chaetothyriales</taxon>
        <taxon>Herpotrichiellaceae</taxon>
        <taxon>Fonsecaea</taxon>
    </lineage>
</organism>
<evidence type="ECO:0000313" key="1">
    <source>
        <dbReference type="EMBL" id="OAP53907.1"/>
    </source>
</evidence>
<dbReference type="GeneID" id="30016096"/>
<keyword evidence="2" id="KW-1185">Reference proteome</keyword>